<name>A0ABQ6W8X7_9EURO</name>
<evidence type="ECO:0000313" key="2">
    <source>
        <dbReference type="Proteomes" id="UP000325395"/>
    </source>
</evidence>
<evidence type="ECO:0008006" key="3">
    <source>
        <dbReference type="Google" id="ProtNLM"/>
    </source>
</evidence>
<dbReference type="Proteomes" id="UP000325395">
    <property type="component" value="Unassembled WGS sequence"/>
</dbReference>
<accession>A0ABQ6W8X7</accession>
<gene>
    <name evidence="1" type="ORF">BDV36DRAFT_299810</name>
</gene>
<evidence type="ECO:0000313" key="1">
    <source>
        <dbReference type="EMBL" id="KAE8413592.1"/>
    </source>
</evidence>
<dbReference type="EMBL" id="ML735803">
    <property type="protein sequence ID" value="KAE8413592.1"/>
    <property type="molecule type" value="Genomic_DNA"/>
</dbReference>
<organism evidence="1 2">
    <name type="scientific">Aspergillus pseudocaelatus</name>
    <dbReference type="NCBI Taxonomy" id="1825620"/>
    <lineage>
        <taxon>Eukaryota</taxon>
        <taxon>Fungi</taxon>
        <taxon>Dikarya</taxon>
        <taxon>Ascomycota</taxon>
        <taxon>Pezizomycotina</taxon>
        <taxon>Eurotiomycetes</taxon>
        <taxon>Eurotiomycetidae</taxon>
        <taxon>Eurotiales</taxon>
        <taxon>Aspergillaceae</taxon>
        <taxon>Aspergillus</taxon>
        <taxon>Aspergillus subgen. Circumdati</taxon>
    </lineage>
</organism>
<sequence>MPTVKGPVEGNFNNFTGTWIIDGLKFIGEGRLNQSVEQWSSNATLEYEDINQLNGTYTIESDPISSVGTNNVNITGTKEANIKITGRLNTPIDQPNTVTGRITWSLTR</sequence>
<reference evidence="1 2" key="1">
    <citation type="submission" date="2019-04" db="EMBL/GenBank/DDBJ databases">
        <authorList>
            <consortium name="DOE Joint Genome Institute"/>
            <person name="Mondo S."/>
            <person name="Kjaerbolling I."/>
            <person name="Vesth T."/>
            <person name="Frisvad J.C."/>
            <person name="Nybo J.L."/>
            <person name="Theobald S."/>
            <person name="Kildgaard S."/>
            <person name="Isbrandt T."/>
            <person name="Kuo A."/>
            <person name="Sato A."/>
            <person name="Lyhne E.K."/>
            <person name="Kogle M.E."/>
            <person name="Wiebenga A."/>
            <person name="Kun R.S."/>
            <person name="Lubbers R.J."/>
            <person name="Makela M.R."/>
            <person name="Barry K."/>
            <person name="Chovatia M."/>
            <person name="Clum A."/>
            <person name="Daum C."/>
            <person name="Haridas S."/>
            <person name="He G."/>
            <person name="LaButti K."/>
            <person name="Lipzen A."/>
            <person name="Riley R."/>
            <person name="Salamov A."/>
            <person name="Simmons B.A."/>
            <person name="Magnuson J.K."/>
            <person name="Henrissat B."/>
            <person name="Mortensen U.H."/>
            <person name="Larsen T.O."/>
            <person name="Devries R.P."/>
            <person name="Grigoriev I.V."/>
            <person name="Machida M."/>
            <person name="Baker S.E."/>
            <person name="Andersen M.R."/>
            <person name="Cantor M.N."/>
            <person name="Hua S.X."/>
        </authorList>
    </citation>
    <scope>NUCLEOTIDE SEQUENCE [LARGE SCALE GENOMIC DNA]</scope>
    <source>
        <strain evidence="1 2">CBS 117616</strain>
    </source>
</reference>
<keyword evidence="2" id="KW-1185">Reference proteome</keyword>
<protein>
    <recommendedName>
        <fullName evidence="3">Lipocalin-like domain-containing protein</fullName>
    </recommendedName>
</protein>
<proteinExistence type="predicted"/>